<feature type="transmembrane region" description="Helical" evidence="1">
    <location>
        <begin position="13"/>
        <end position="34"/>
    </location>
</feature>
<protein>
    <submittedName>
        <fullName evidence="3">DUF2231 domain-containing protein</fullName>
    </submittedName>
</protein>
<keyword evidence="4" id="KW-1185">Reference proteome</keyword>
<gene>
    <name evidence="3" type="ORF">ACFOLH_15795</name>
</gene>
<evidence type="ECO:0000313" key="4">
    <source>
        <dbReference type="Proteomes" id="UP001595685"/>
    </source>
</evidence>
<proteinExistence type="predicted"/>
<evidence type="ECO:0000259" key="2">
    <source>
        <dbReference type="Pfam" id="PF09990"/>
    </source>
</evidence>
<accession>A0ABV7WLK6</accession>
<dbReference type="RefSeq" id="WP_340295816.1">
    <property type="nucleotide sequence ID" value="NZ_JBBEOI010000314.1"/>
</dbReference>
<dbReference type="Proteomes" id="UP001595685">
    <property type="component" value="Unassembled WGS sequence"/>
</dbReference>
<name>A0ABV7WLK6_9MICO</name>
<keyword evidence="1" id="KW-1133">Transmembrane helix</keyword>
<evidence type="ECO:0000256" key="1">
    <source>
        <dbReference type="SAM" id="Phobius"/>
    </source>
</evidence>
<keyword evidence="1" id="KW-0472">Membrane</keyword>
<keyword evidence="1" id="KW-0812">Transmembrane</keyword>
<sequence length="154" mass="15469">MLLEISGLPLHPLVVHAVVVLLPLATLGALAVAARPRWAGAYGPLVTVLAVVGAVAAFVAQQAGEALQAHLLSQGDPLDGFGDHSALGHMVLYLGVAFALAAVVSTVLARRAGAGSRPHRVAAWLAAGLGVAATAYAYLAGESGASSVWGYLFA</sequence>
<comment type="caution">
    <text evidence="3">The sequence shown here is derived from an EMBL/GenBank/DDBJ whole genome shotgun (WGS) entry which is preliminary data.</text>
</comment>
<evidence type="ECO:0000313" key="3">
    <source>
        <dbReference type="EMBL" id="MFC3689812.1"/>
    </source>
</evidence>
<feature type="transmembrane region" description="Helical" evidence="1">
    <location>
        <begin position="90"/>
        <end position="109"/>
    </location>
</feature>
<organism evidence="3 4">
    <name type="scientific">Aquipuribacter hungaricus</name>
    <dbReference type="NCBI Taxonomy" id="545624"/>
    <lineage>
        <taxon>Bacteria</taxon>
        <taxon>Bacillati</taxon>
        <taxon>Actinomycetota</taxon>
        <taxon>Actinomycetes</taxon>
        <taxon>Micrococcales</taxon>
        <taxon>Intrasporangiaceae</taxon>
        <taxon>Aquipuribacter</taxon>
    </lineage>
</organism>
<dbReference type="Pfam" id="PF09990">
    <property type="entry name" value="DUF2231"/>
    <property type="match status" value="1"/>
</dbReference>
<feature type="transmembrane region" description="Helical" evidence="1">
    <location>
        <begin position="121"/>
        <end position="139"/>
    </location>
</feature>
<dbReference type="EMBL" id="JBHRWW010000013">
    <property type="protein sequence ID" value="MFC3689812.1"/>
    <property type="molecule type" value="Genomic_DNA"/>
</dbReference>
<reference evidence="4" key="1">
    <citation type="journal article" date="2019" name="Int. J. Syst. Evol. Microbiol.">
        <title>The Global Catalogue of Microorganisms (GCM) 10K type strain sequencing project: providing services to taxonomists for standard genome sequencing and annotation.</title>
        <authorList>
            <consortium name="The Broad Institute Genomics Platform"/>
            <consortium name="The Broad Institute Genome Sequencing Center for Infectious Disease"/>
            <person name="Wu L."/>
            <person name="Ma J."/>
        </authorList>
    </citation>
    <scope>NUCLEOTIDE SEQUENCE [LARGE SCALE GENOMIC DNA]</scope>
    <source>
        <strain evidence="4">NCAIM B.02333</strain>
    </source>
</reference>
<dbReference type="InterPro" id="IPR019251">
    <property type="entry name" value="DUF2231_TM"/>
</dbReference>
<feature type="transmembrane region" description="Helical" evidence="1">
    <location>
        <begin position="41"/>
        <end position="60"/>
    </location>
</feature>
<feature type="domain" description="DUF2231" evidence="2">
    <location>
        <begin position="7"/>
        <end position="151"/>
    </location>
</feature>